<comment type="caution">
    <text evidence="2">The sequence shown here is derived from an EMBL/GenBank/DDBJ whole genome shotgun (WGS) entry which is preliminary data.</text>
</comment>
<name>A0A1F8B4G7_9BACT</name>
<dbReference type="PANTHER" id="PTHR34475">
    <property type="match status" value="1"/>
</dbReference>
<keyword evidence="1" id="KW-0472">Membrane</keyword>
<evidence type="ECO:0008006" key="4">
    <source>
        <dbReference type="Google" id="ProtNLM"/>
    </source>
</evidence>
<proteinExistence type="predicted"/>
<evidence type="ECO:0000313" key="3">
    <source>
        <dbReference type="Proteomes" id="UP000176404"/>
    </source>
</evidence>
<dbReference type="PANTHER" id="PTHR34475:SF1">
    <property type="entry name" value="CYTOSKELETON PROTEIN RODZ"/>
    <property type="match status" value="1"/>
</dbReference>
<gene>
    <name evidence="2" type="ORF">A2892_04880</name>
</gene>
<keyword evidence="1" id="KW-1133">Transmembrane helix</keyword>
<reference evidence="2 3" key="1">
    <citation type="journal article" date="2016" name="Nat. Commun.">
        <title>Thousands of microbial genomes shed light on interconnected biogeochemical processes in an aquifer system.</title>
        <authorList>
            <person name="Anantharaman K."/>
            <person name="Brown C.T."/>
            <person name="Hug L.A."/>
            <person name="Sharon I."/>
            <person name="Castelle C.J."/>
            <person name="Probst A.J."/>
            <person name="Thomas B.C."/>
            <person name="Singh A."/>
            <person name="Wilkins M.J."/>
            <person name="Karaoz U."/>
            <person name="Brodie E.L."/>
            <person name="Williams K.H."/>
            <person name="Hubbard S.S."/>
            <person name="Banfield J.F."/>
        </authorList>
    </citation>
    <scope>NUCLEOTIDE SEQUENCE [LARGE SCALE GENOMIC DNA]</scope>
</reference>
<dbReference type="InterPro" id="IPR010982">
    <property type="entry name" value="Lambda_DNA-bd_dom_sf"/>
</dbReference>
<dbReference type="Proteomes" id="UP000176404">
    <property type="component" value="Unassembled WGS sequence"/>
</dbReference>
<dbReference type="EMBL" id="MGHD01000026">
    <property type="protein sequence ID" value="OGM58901.1"/>
    <property type="molecule type" value="Genomic_DNA"/>
</dbReference>
<sequence length="210" mass="23931">MKTIGELIKNKRFKKKYSRAKLEKETRIKKEFIKALEEGNWKDLPEQTVVKGFVKNIASFLKIDQKQASALLRRDYPSREVNINPKQVVQEKSLWSPKTTFTLGVLLVGFIVLGYLGFQYINFIRSPSLKVDLPKEGEIVKKKDLTVSGKTDSEATLKVNNQPVLVGRDGSFATDIEVFEGTKEVVIIARSRFGKESEIRLKIKPELSDK</sequence>
<evidence type="ECO:0000313" key="2">
    <source>
        <dbReference type="EMBL" id="OGM58901.1"/>
    </source>
</evidence>
<dbReference type="InterPro" id="IPR013783">
    <property type="entry name" value="Ig-like_fold"/>
</dbReference>
<dbReference type="InterPro" id="IPR050400">
    <property type="entry name" value="Bact_Cytoskel_RodZ"/>
</dbReference>
<dbReference type="Pfam" id="PF09136">
    <property type="entry name" value="Glucodextran_B"/>
    <property type="match status" value="1"/>
</dbReference>
<feature type="transmembrane region" description="Helical" evidence="1">
    <location>
        <begin position="101"/>
        <end position="121"/>
    </location>
</feature>
<organism evidence="2 3">
    <name type="scientific">Candidatus Woesebacteria bacterium RIFCSPLOWO2_01_FULL_39_10b</name>
    <dbReference type="NCBI Taxonomy" id="1802517"/>
    <lineage>
        <taxon>Bacteria</taxon>
        <taxon>Candidatus Woeseibacteriota</taxon>
    </lineage>
</organism>
<accession>A0A1F8B4G7</accession>
<keyword evidence="1" id="KW-0812">Transmembrane</keyword>
<dbReference type="STRING" id="1802517.A2892_04880"/>
<protein>
    <recommendedName>
        <fullName evidence="4">HTH cro/C1-type domain-containing protein</fullName>
    </recommendedName>
</protein>
<dbReference type="Pfam" id="PF13413">
    <property type="entry name" value="HTH_25"/>
    <property type="match status" value="1"/>
</dbReference>
<dbReference type="GO" id="GO:0003677">
    <property type="term" value="F:DNA binding"/>
    <property type="evidence" value="ECO:0007669"/>
    <property type="project" value="InterPro"/>
</dbReference>
<dbReference type="Gene3D" id="1.10.260.40">
    <property type="entry name" value="lambda repressor-like DNA-binding domains"/>
    <property type="match status" value="1"/>
</dbReference>
<evidence type="ECO:0000256" key="1">
    <source>
        <dbReference type="SAM" id="Phobius"/>
    </source>
</evidence>
<dbReference type="Gene3D" id="2.60.40.10">
    <property type="entry name" value="Immunoglobulins"/>
    <property type="match status" value="1"/>
</dbReference>
<dbReference type="AlphaFoldDB" id="A0A1F8B4G7"/>